<evidence type="ECO:0000256" key="2">
    <source>
        <dbReference type="SAM" id="SignalP"/>
    </source>
</evidence>
<name>A0A448Z5P4_9STRA</name>
<gene>
    <name evidence="3" type="ORF">PSNMU_V1.4_AUG-EV-PASAV3_0041530</name>
</gene>
<keyword evidence="4" id="KW-1185">Reference proteome</keyword>
<organism evidence="3 4">
    <name type="scientific">Pseudo-nitzschia multistriata</name>
    <dbReference type="NCBI Taxonomy" id="183589"/>
    <lineage>
        <taxon>Eukaryota</taxon>
        <taxon>Sar</taxon>
        <taxon>Stramenopiles</taxon>
        <taxon>Ochrophyta</taxon>
        <taxon>Bacillariophyta</taxon>
        <taxon>Bacillariophyceae</taxon>
        <taxon>Bacillariophycidae</taxon>
        <taxon>Bacillariales</taxon>
        <taxon>Bacillariaceae</taxon>
        <taxon>Pseudo-nitzschia</taxon>
    </lineage>
</organism>
<evidence type="ECO:0000313" key="4">
    <source>
        <dbReference type="Proteomes" id="UP000291116"/>
    </source>
</evidence>
<dbReference type="OrthoDB" id="110024at2759"/>
<evidence type="ECO:0000256" key="1">
    <source>
        <dbReference type="SAM" id="MobiDB-lite"/>
    </source>
</evidence>
<evidence type="ECO:0000313" key="3">
    <source>
        <dbReference type="EMBL" id="VEU37355.1"/>
    </source>
</evidence>
<protein>
    <submittedName>
        <fullName evidence="3">Uncharacterized protein</fullName>
    </submittedName>
</protein>
<feature type="region of interest" description="Disordered" evidence="1">
    <location>
        <begin position="79"/>
        <end position="152"/>
    </location>
</feature>
<dbReference type="Proteomes" id="UP000291116">
    <property type="component" value="Unassembled WGS sequence"/>
</dbReference>
<accession>A0A448Z5P4</accession>
<keyword evidence="2" id="KW-0732">Signal</keyword>
<dbReference type="EMBL" id="CAACVS010000123">
    <property type="protein sequence ID" value="VEU37355.1"/>
    <property type="molecule type" value="Genomic_DNA"/>
</dbReference>
<feature type="chain" id="PRO_5019056955" evidence="2">
    <location>
        <begin position="25"/>
        <end position="200"/>
    </location>
</feature>
<reference evidence="3 4" key="1">
    <citation type="submission" date="2019-01" db="EMBL/GenBank/DDBJ databases">
        <authorList>
            <person name="Ferrante I. M."/>
        </authorList>
    </citation>
    <scope>NUCLEOTIDE SEQUENCE [LARGE SCALE GENOMIC DNA]</scope>
    <source>
        <strain evidence="3 4">B856</strain>
    </source>
</reference>
<feature type="compositionally biased region" description="Basic residues" evidence="1">
    <location>
        <begin position="132"/>
        <end position="143"/>
    </location>
</feature>
<proteinExistence type="predicted"/>
<sequence>MVTRLTFFFYVSSVIISMLPVEQTQRSSNLKKMLEFVLLSDERDVARWIEDYIQPAIEKNEVENFEPMLTKTRSQIEKKIPQKTNNKKSFQDVYFNDPDETETEDSESDCATRSKITKHSGRSKGQKGGNKTVRKAKSTKAKTKSKDRNMEDLIASIRNKNGQGNPLASIAARYGTSLTEEDPIDNEQFEKLRSKYTKKK</sequence>
<feature type="compositionally biased region" description="Basic residues" evidence="1">
    <location>
        <begin position="115"/>
        <end position="125"/>
    </location>
</feature>
<dbReference type="AlphaFoldDB" id="A0A448Z5P4"/>
<feature type="compositionally biased region" description="Acidic residues" evidence="1">
    <location>
        <begin position="97"/>
        <end position="108"/>
    </location>
</feature>
<feature type="signal peptide" evidence="2">
    <location>
        <begin position="1"/>
        <end position="24"/>
    </location>
</feature>